<accession>A0A1B9GL63</accession>
<name>A0A1B9GL63_9TREE</name>
<proteinExistence type="inferred from homology"/>
<keyword evidence="4" id="KW-0809">Transit peptide</keyword>
<feature type="compositionally biased region" description="Low complexity" evidence="9">
    <location>
        <begin position="91"/>
        <end position="129"/>
    </location>
</feature>
<dbReference type="PANTHER" id="PTHR33968:SF1">
    <property type="entry name" value="PROTEIN PET100 HOMOLOG, MITOCHONDRIAL"/>
    <property type="match status" value="1"/>
</dbReference>
<dbReference type="InterPro" id="IPR018625">
    <property type="entry name" value="Pet100"/>
</dbReference>
<reference evidence="11" key="2">
    <citation type="submission" date="2013-12" db="EMBL/GenBank/DDBJ databases">
        <title>Evolution of pathogenesis and genome organization in the Tremellales.</title>
        <authorList>
            <person name="Cuomo C."/>
            <person name="Litvintseva A."/>
            <person name="Heitman J."/>
            <person name="Chen Y."/>
            <person name="Sun S."/>
            <person name="Springer D."/>
            <person name="Dromer F."/>
            <person name="Young S."/>
            <person name="Zeng Q."/>
            <person name="Chapman S."/>
            <person name="Gujja S."/>
            <person name="Saif S."/>
            <person name="Birren B."/>
        </authorList>
    </citation>
    <scope>NUCLEOTIDE SEQUENCE [LARGE SCALE GENOMIC DNA]</scope>
    <source>
        <strain evidence="11">BCC8398</strain>
    </source>
</reference>
<dbReference type="EMBL" id="KV700131">
    <property type="protein sequence ID" value="OCF31810.1"/>
    <property type="molecule type" value="Genomic_DNA"/>
</dbReference>
<evidence type="ECO:0000256" key="8">
    <source>
        <dbReference type="ARBA" id="ARBA00038077"/>
    </source>
</evidence>
<dbReference type="STRING" id="1296120.A0A1B9GL63"/>
<dbReference type="GO" id="GO:0033617">
    <property type="term" value="P:mitochondrial respiratory chain complex IV assembly"/>
    <property type="evidence" value="ECO:0007669"/>
    <property type="project" value="InterPro"/>
</dbReference>
<dbReference type="AlphaFoldDB" id="A0A1B9GL63"/>
<feature type="compositionally biased region" description="Polar residues" evidence="9">
    <location>
        <begin position="81"/>
        <end position="90"/>
    </location>
</feature>
<keyword evidence="7" id="KW-0472">Membrane</keyword>
<evidence type="ECO:0000313" key="11">
    <source>
        <dbReference type="Proteomes" id="UP000092666"/>
    </source>
</evidence>
<keyword evidence="5" id="KW-1133">Transmembrane helix</keyword>
<keyword evidence="3" id="KW-0812">Transmembrane</keyword>
<evidence type="ECO:0000256" key="3">
    <source>
        <dbReference type="ARBA" id="ARBA00022692"/>
    </source>
</evidence>
<evidence type="ECO:0000256" key="4">
    <source>
        <dbReference type="ARBA" id="ARBA00022946"/>
    </source>
</evidence>
<feature type="region of interest" description="Disordered" evidence="9">
    <location>
        <begin position="65"/>
        <end position="129"/>
    </location>
</feature>
<protein>
    <submittedName>
        <fullName evidence="10">Uncharacterized protein</fullName>
    </submittedName>
</protein>
<organism evidence="10 11">
    <name type="scientific">Kwoniella heveanensis BCC8398</name>
    <dbReference type="NCBI Taxonomy" id="1296120"/>
    <lineage>
        <taxon>Eukaryota</taxon>
        <taxon>Fungi</taxon>
        <taxon>Dikarya</taxon>
        <taxon>Basidiomycota</taxon>
        <taxon>Agaricomycotina</taxon>
        <taxon>Tremellomycetes</taxon>
        <taxon>Tremellales</taxon>
        <taxon>Cryptococcaceae</taxon>
        <taxon>Kwoniella</taxon>
    </lineage>
</organism>
<dbReference type="OrthoDB" id="18175at2759"/>
<comment type="subcellular location">
    <subcellularLocation>
        <location evidence="1">Membrane</location>
        <topology evidence="1">Single-pass membrane protein</topology>
    </subcellularLocation>
    <subcellularLocation>
        <location evidence="2">Mitochondrion membrane</location>
    </subcellularLocation>
</comment>
<dbReference type="GO" id="GO:0051082">
    <property type="term" value="F:unfolded protein binding"/>
    <property type="evidence" value="ECO:0007669"/>
    <property type="project" value="TreeGrafter"/>
</dbReference>
<keyword evidence="6" id="KW-0496">Mitochondrion</keyword>
<dbReference type="PANTHER" id="PTHR33968">
    <property type="entry name" value="PROTEIN PET100 HOMOLOG, MITOCHONDRIAL"/>
    <property type="match status" value="1"/>
</dbReference>
<comment type="similarity">
    <text evidence="8">Belongs to the PET100 family.</text>
</comment>
<evidence type="ECO:0000256" key="9">
    <source>
        <dbReference type="SAM" id="MobiDB-lite"/>
    </source>
</evidence>
<feature type="compositionally biased region" description="Low complexity" evidence="9">
    <location>
        <begin position="65"/>
        <end position="80"/>
    </location>
</feature>
<evidence type="ECO:0000313" key="10">
    <source>
        <dbReference type="EMBL" id="OCF31810.1"/>
    </source>
</evidence>
<gene>
    <name evidence="10" type="ORF">I316_06617</name>
</gene>
<evidence type="ECO:0000256" key="6">
    <source>
        <dbReference type="ARBA" id="ARBA00023128"/>
    </source>
</evidence>
<reference evidence="10 11" key="1">
    <citation type="submission" date="2013-07" db="EMBL/GenBank/DDBJ databases">
        <title>The Genome Sequence of Cryptococcus heveanensis BCC8398.</title>
        <authorList>
            <consortium name="The Broad Institute Genome Sequencing Platform"/>
            <person name="Cuomo C."/>
            <person name="Litvintseva A."/>
            <person name="Chen Y."/>
            <person name="Heitman J."/>
            <person name="Sun S."/>
            <person name="Springer D."/>
            <person name="Dromer F."/>
            <person name="Young S.K."/>
            <person name="Zeng Q."/>
            <person name="Gargeya S."/>
            <person name="Fitzgerald M."/>
            <person name="Abouelleil A."/>
            <person name="Alvarado L."/>
            <person name="Berlin A.M."/>
            <person name="Chapman S.B."/>
            <person name="Dewar J."/>
            <person name="Goldberg J."/>
            <person name="Griggs A."/>
            <person name="Gujja S."/>
            <person name="Hansen M."/>
            <person name="Howarth C."/>
            <person name="Imamovic A."/>
            <person name="Larimer J."/>
            <person name="McCowan C."/>
            <person name="Murphy C."/>
            <person name="Pearson M."/>
            <person name="Priest M."/>
            <person name="Roberts A."/>
            <person name="Saif S."/>
            <person name="Shea T."/>
            <person name="Sykes S."/>
            <person name="Wortman J."/>
            <person name="Nusbaum C."/>
            <person name="Birren B."/>
        </authorList>
    </citation>
    <scope>NUCLEOTIDE SEQUENCE [LARGE SCALE GENOMIC DNA]</scope>
    <source>
        <strain evidence="10 11">BCC8398</strain>
    </source>
</reference>
<evidence type="ECO:0000256" key="5">
    <source>
        <dbReference type="ARBA" id="ARBA00022989"/>
    </source>
</evidence>
<dbReference type="GO" id="GO:0005743">
    <property type="term" value="C:mitochondrial inner membrane"/>
    <property type="evidence" value="ECO:0007669"/>
    <property type="project" value="TreeGrafter"/>
</dbReference>
<evidence type="ECO:0000256" key="1">
    <source>
        <dbReference type="ARBA" id="ARBA00004167"/>
    </source>
</evidence>
<sequence>MAGPNLEIFKFGFYMFFPIYVMFKFGDPEWYESYVKPQPPRTHEGVQQELARMKAERLARAQISQSQLAQRAATATATSTELSGESVPQNTGSTAAPAAPAVPTTTSGWGWSASGGTSTSTSGTAERLV</sequence>
<dbReference type="Pfam" id="PF09803">
    <property type="entry name" value="Pet100"/>
    <property type="match status" value="1"/>
</dbReference>
<keyword evidence="11" id="KW-1185">Reference proteome</keyword>
<evidence type="ECO:0000256" key="2">
    <source>
        <dbReference type="ARBA" id="ARBA00004325"/>
    </source>
</evidence>
<dbReference type="Proteomes" id="UP000092666">
    <property type="component" value="Unassembled WGS sequence"/>
</dbReference>
<evidence type="ECO:0000256" key="7">
    <source>
        <dbReference type="ARBA" id="ARBA00023136"/>
    </source>
</evidence>